<dbReference type="PRINTS" id="PR01490">
    <property type="entry name" value="RTXTOXIND"/>
</dbReference>
<dbReference type="RefSeq" id="WP_109718106.1">
    <property type="nucleotide sequence ID" value="NZ_QGHF01000011.1"/>
</dbReference>
<evidence type="ECO:0000256" key="2">
    <source>
        <dbReference type="SAM" id="Phobius"/>
    </source>
</evidence>
<dbReference type="PANTHER" id="PTHR30386">
    <property type="entry name" value="MEMBRANE FUSION SUBUNIT OF EMRAB-TOLC MULTIDRUG EFFLUX PUMP"/>
    <property type="match status" value="1"/>
</dbReference>
<evidence type="ECO:0000259" key="3">
    <source>
        <dbReference type="Pfam" id="PF25917"/>
    </source>
</evidence>
<dbReference type="Pfam" id="PF25917">
    <property type="entry name" value="BSH_RND"/>
    <property type="match status" value="1"/>
</dbReference>
<sequence length="425" mass="47667">MLYRKEVTEARRNYWSGKAVLISDQHGRYVMAFTLFFFTAFFILITSCSYTRRISVSGEVVSTPRAVTVFSPQQGFIISRAVKQGDHVDKGQPLYRIDVSRTTTSGVVSQRHHESIQKRITTLNQIAADISSNRALTLSMLAEEKSRYESALLRSSEIVTHAREGLKLMKENMDNYRQYQHQGLINRDQLINQTALYYQQQNDMLGIESQNEQNALQVMNLRSALQTQAANFDNQLNQIAIQKSALESDLTDADAGSDQIITSPVDGTVDTLSVTPGQMVTSGDSLLQIIPGDAHYRTLVLWVPDSAIPYLSAGEPVNIRYDAFPAEKFGQFPGKIASVAHSPASWQEMSTYPGAPLHSLTGPQTWYKILVNPASDHFTYKNKTIRAENGMKASVTLFLEERKLYQWILSPLYDIRDSATGAIHE</sequence>
<dbReference type="GO" id="GO:0055085">
    <property type="term" value="P:transmembrane transport"/>
    <property type="evidence" value="ECO:0007669"/>
    <property type="project" value="InterPro"/>
</dbReference>
<accession>A0A2V2BFJ6</accession>
<dbReference type="Proteomes" id="UP000245981">
    <property type="component" value="Unassembled WGS sequence"/>
</dbReference>
<dbReference type="InterPro" id="IPR050739">
    <property type="entry name" value="MFP"/>
</dbReference>
<keyword evidence="2" id="KW-0472">Membrane</keyword>
<dbReference type="Gene3D" id="2.40.30.170">
    <property type="match status" value="1"/>
</dbReference>
<dbReference type="InterPro" id="IPR011053">
    <property type="entry name" value="Single_hybrid_motif"/>
</dbReference>
<comment type="similarity">
    <text evidence="1">Belongs to the membrane fusion protein (MFP) (TC 8.A.1) family.</text>
</comment>
<dbReference type="InterPro" id="IPR058625">
    <property type="entry name" value="MdtA-like_BSH"/>
</dbReference>
<proteinExistence type="inferred from homology"/>
<feature type="transmembrane region" description="Helical" evidence="2">
    <location>
        <begin position="29"/>
        <end position="50"/>
    </location>
</feature>
<gene>
    <name evidence="4" type="ORF">C7431_11142</name>
</gene>
<dbReference type="OrthoDB" id="9775513at2"/>
<comment type="caution">
    <text evidence="4">The sequence shown here is derived from an EMBL/GenBank/DDBJ whole genome shotgun (WGS) entry which is preliminary data.</text>
</comment>
<dbReference type="EMBL" id="QGHF01000011">
    <property type="protein sequence ID" value="PWK94306.1"/>
    <property type="molecule type" value="Genomic_DNA"/>
</dbReference>
<name>A0A2V2BFJ6_9GAMM</name>
<organism evidence="4 5">
    <name type="scientific">Pantoea allii</name>
    <dbReference type="NCBI Taxonomy" id="574096"/>
    <lineage>
        <taxon>Bacteria</taxon>
        <taxon>Pseudomonadati</taxon>
        <taxon>Pseudomonadota</taxon>
        <taxon>Gammaproteobacteria</taxon>
        <taxon>Enterobacterales</taxon>
        <taxon>Erwiniaceae</taxon>
        <taxon>Pantoea</taxon>
    </lineage>
</organism>
<protein>
    <submittedName>
        <fullName evidence="4">Membrane fusion protein</fullName>
    </submittedName>
</protein>
<reference evidence="4 5" key="1">
    <citation type="submission" date="2018-05" db="EMBL/GenBank/DDBJ databases">
        <title>Genomic Encyclopedia of Type Strains, Phase IV (KMG-V): Genome sequencing to study the core and pangenomes of soil and plant-associated prokaryotes.</title>
        <authorList>
            <person name="Whitman W."/>
        </authorList>
    </citation>
    <scope>NUCLEOTIDE SEQUENCE [LARGE SCALE GENOMIC DNA]</scope>
    <source>
        <strain evidence="4 5">PNA 200-10</strain>
    </source>
</reference>
<dbReference type="AlphaFoldDB" id="A0A2V2BFJ6"/>
<evidence type="ECO:0000256" key="1">
    <source>
        <dbReference type="ARBA" id="ARBA00009477"/>
    </source>
</evidence>
<evidence type="ECO:0000313" key="5">
    <source>
        <dbReference type="Proteomes" id="UP000245981"/>
    </source>
</evidence>
<evidence type="ECO:0000313" key="4">
    <source>
        <dbReference type="EMBL" id="PWK94306.1"/>
    </source>
</evidence>
<keyword evidence="2" id="KW-0812">Transmembrane</keyword>
<dbReference type="Gene3D" id="2.40.50.100">
    <property type="match status" value="1"/>
</dbReference>
<dbReference type="PANTHER" id="PTHR30386:SF28">
    <property type="entry name" value="EXPORTED PROTEIN"/>
    <property type="match status" value="1"/>
</dbReference>
<feature type="domain" description="Multidrug resistance protein MdtA-like barrel-sandwich hybrid" evidence="3">
    <location>
        <begin position="66"/>
        <end position="287"/>
    </location>
</feature>
<keyword evidence="2" id="KW-1133">Transmembrane helix</keyword>
<dbReference type="SUPFAM" id="SSF51230">
    <property type="entry name" value="Single hybrid motif"/>
    <property type="match status" value="1"/>
</dbReference>